<keyword evidence="2" id="KW-1185">Reference proteome</keyword>
<feature type="non-terminal residue" evidence="1">
    <location>
        <position position="1"/>
    </location>
</feature>
<comment type="caution">
    <text evidence="1">The sequence shown here is derived from an EMBL/GenBank/DDBJ whole genome shotgun (WGS) entry which is preliminary data.</text>
</comment>
<accession>A0A484GVQ8</accession>
<name>A0A484GVQ8_SOUCH</name>
<dbReference type="Proteomes" id="UP000295264">
    <property type="component" value="Unassembled WGS sequence"/>
</dbReference>
<organism evidence="1 2">
    <name type="scientific">Sousa chinensis</name>
    <name type="common">Indo-pacific humpbacked dolphin</name>
    <name type="synonym">Steno chinensis</name>
    <dbReference type="NCBI Taxonomy" id="103600"/>
    <lineage>
        <taxon>Eukaryota</taxon>
        <taxon>Metazoa</taxon>
        <taxon>Chordata</taxon>
        <taxon>Craniata</taxon>
        <taxon>Vertebrata</taxon>
        <taxon>Euteleostomi</taxon>
        <taxon>Mammalia</taxon>
        <taxon>Eutheria</taxon>
        <taxon>Laurasiatheria</taxon>
        <taxon>Artiodactyla</taxon>
        <taxon>Whippomorpha</taxon>
        <taxon>Cetacea</taxon>
        <taxon>Odontoceti</taxon>
        <taxon>Delphinidae</taxon>
        <taxon>Sousa</taxon>
    </lineage>
</organism>
<sequence>AWSLFTPNQSLKNGPWAWNTSLPRDEEPHSLCWAYHLCKNIFPCYKPNICSFFLRKHLANPTVISVLCGEHT</sequence>
<dbReference type="EMBL" id="QWLN02003371">
    <property type="protein sequence ID" value="TEA39987.1"/>
    <property type="molecule type" value="Genomic_DNA"/>
</dbReference>
<proteinExistence type="predicted"/>
<evidence type="ECO:0000313" key="2">
    <source>
        <dbReference type="Proteomes" id="UP000295264"/>
    </source>
</evidence>
<dbReference type="AlphaFoldDB" id="A0A484GVQ8"/>
<gene>
    <name evidence="1" type="ORF">DBR06_SOUSAS2910028</name>
</gene>
<reference evidence="1 2" key="1">
    <citation type="journal article" date="2018" name="Genomics">
        <title>Molecular footprints of inshore aquatic adaptation in Indo-Pacific humpback dolphin (Sousa chinensis).</title>
        <authorList>
            <person name="Ming Y."/>
            <person name="Jian J."/>
            <person name="Yu F."/>
            <person name="Yu X."/>
            <person name="Wang J."/>
            <person name="Liu W."/>
        </authorList>
    </citation>
    <scope>NUCLEOTIDE SEQUENCE [LARGE SCALE GENOMIC DNA]</scope>
    <source>
        <strain evidence="1">MY-2018</strain>
        <tissue evidence="1">Skin</tissue>
    </source>
</reference>
<evidence type="ECO:0000313" key="1">
    <source>
        <dbReference type="EMBL" id="TEA39987.1"/>
    </source>
</evidence>
<protein>
    <submittedName>
        <fullName evidence="1">Uncharacterized protein</fullName>
    </submittedName>
</protein>